<proteinExistence type="predicted"/>
<dbReference type="Proteomes" id="UP000823775">
    <property type="component" value="Unassembled WGS sequence"/>
</dbReference>
<dbReference type="EMBL" id="JACEIK010003669">
    <property type="protein sequence ID" value="MCD9642627.1"/>
    <property type="molecule type" value="Genomic_DNA"/>
</dbReference>
<reference evidence="1 2" key="1">
    <citation type="journal article" date="2021" name="BMC Genomics">
        <title>Datura genome reveals duplications of psychoactive alkaloid biosynthetic genes and high mutation rate following tissue culture.</title>
        <authorList>
            <person name="Rajewski A."/>
            <person name="Carter-House D."/>
            <person name="Stajich J."/>
            <person name="Litt A."/>
        </authorList>
    </citation>
    <scope>NUCLEOTIDE SEQUENCE [LARGE SCALE GENOMIC DNA]</scope>
    <source>
        <strain evidence="1">AR-01</strain>
    </source>
</reference>
<evidence type="ECO:0000313" key="2">
    <source>
        <dbReference type="Proteomes" id="UP000823775"/>
    </source>
</evidence>
<keyword evidence="2" id="KW-1185">Reference proteome</keyword>
<gene>
    <name evidence="1" type="ORF">HAX54_029512</name>
</gene>
<evidence type="ECO:0000313" key="1">
    <source>
        <dbReference type="EMBL" id="MCD9642627.1"/>
    </source>
</evidence>
<comment type="caution">
    <text evidence="1">The sequence shown here is derived from an EMBL/GenBank/DDBJ whole genome shotgun (WGS) entry which is preliminary data.</text>
</comment>
<sequence length="107" mass="12254">MSAYHKLLFGFVMKNLIPHQERRDAASFLDLTLMGLLDRIMKINLPSLMIDYLSKVLLKNERLRLENAGLRSQLVRNDEASTARHNDLVNLIRGLFQTANPSSYPTV</sequence>
<accession>A0ABS8V877</accession>
<name>A0ABS8V877_DATST</name>
<organism evidence="1 2">
    <name type="scientific">Datura stramonium</name>
    <name type="common">Jimsonweed</name>
    <name type="synonym">Common thornapple</name>
    <dbReference type="NCBI Taxonomy" id="4076"/>
    <lineage>
        <taxon>Eukaryota</taxon>
        <taxon>Viridiplantae</taxon>
        <taxon>Streptophyta</taxon>
        <taxon>Embryophyta</taxon>
        <taxon>Tracheophyta</taxon>
        <taxon>Spermatophyta</taxon>
        <taxon>Magnoliopsida</taxon>
        <taxon>eudicotyledons</taxon>
        <taxon>Gunneridae</taxon>
        <taxon>Pentapetalae</taxon>
        <taxon>asterids</taxon>
        <taxon>lamiids</taxon>
        <taxon>Solanales</taxon>
        <taxon>Solanaceae</taxon>
        <taxon>Solanoideae</taxon>
        <taxon>Datureae</taxon>
        <taxon>Datura</taxon>
    </lineage>
</organism>
<protein>
    <submittedName>
        <fullName evidence="1">Uncharacterized protein</fullName>
    </submittedName>
</protein>